<feature type="binding site" evidence="5">
    <location>
        <position position="122"/>
    </location>
    <ligand>
        <name>a divalent metal cation</name>
        <dbReference type="ChEBI" id="CHEBI:60240"/>
        <label>1</label>
    </ligand>
</feature>
<dbReference type="InterPro" id="IPR001130">
    <property type="entry name" value="TatD-like"/>
</dbReference>
<evidence type="ECO:0000256" key="2">
    <source>
        <dbReference type="ARBA" id="ARBA00022722"/>
    </source>
</evidence>
<feature type="binding site" evidence="5">
    <location>
        <position position="161"/>
    </location>
    <ligand>
        <name>a divalent metal cation</name>
        <dbReference type="ChEBI" id="CHEBI:60240"/>
        <label>2</label>
    </ligand>
</feature>
<dbReference type="EMBL" id="PNEN01000488">
    <property type="protein sequence ID" value="PPJ57749.1"/>
    <property type="molecule type" value="Genomic_DNA"/>
</dbReference>
<keyword evidence="2" id="KW-0540">Nuclease</keyword>
<feature type="binding site" evidence="5">
    <location>
        <position position="235"/>
    </location>
    <ligand>
        <name>a divalent metal cation</name>
        <dbReference type="ChEBI" id="CHEBI:60240"/>
        <label>1</label>
    </ligand>
</feature>
<evidence type="ECO:0000256" key="4">
    <source>
        <dbReference type="ARBA" id="ARBA00022801"/>
    </source>
</evidence>
<dbReference type="InterPro" id="IPR050891">
    <property type="entry name" value="TatD-type_Hydrolase"/>
</dbReference>
<dbReference type="SUPFAM" id="SSF51556">
    <property type="entry name" value="Metallo-dependent hydrolases"/>
    <property type="match status" value="1"/>
</dbReference>
<gene>
    <name evidence="6" type="ORF">CBER1_00009</name>
</gene>
<feature type="binding site" evidence="5">
    <location>
        <position position="187"/>
    </location>
    <ligand>
        <name>a divalent metal cation</name>
        <dbReference type="ChEBI" id="CHEBI:60240"/>
        <label>2</label>
    </ligand>
</feature>
<dbReference type="GO" id="GO:0008296">
    <property type="term" value="F:3'-5'-DNA exonuclease activity"/>
    <property type="evidence" value="ECO:0007669"/>
    <property type="project" value="TreeGrafter"/>
</dbReference>
<evidence type="ECO:0000313" key="7">
    <source>
        <dbReference type="Proteomes" id="UP000237631"/>
    </source>
</evidence>
<dbReference type="InterPro" id="IPR032466">
    <property type="entry name" value="Metal_Hydrolase"/>
</dbReference>
<dbReference type="GO" id="GO:0046872">
    <property type="term" value="F:metal ion binding"/>
    <property type="evidence" value="ECO:0007669"/>
    <property type="project" value="UniProtKB-KW"/>
</dbReference>
<dbReference type="Proteomes" id="UP000237631">
    <property type="component" value="Unassembled WGS sequence"/>
</dbReference>
<evidence type="ECO:0000313" key="6">
    <source>
        <dbReference type="EMBL" id="PPJ57749.1"/>
    </source>
</evidence>
<evidence type="ECO:0000256" key="3">
    <source>
        <dbReference type="ARBA" id="ARBA00022723"/>
    </source>
</evidence>
<sequence>MSSSNARSFRFADVAVTPTAAEYRGIYRNKQQHDPDFDAVLDRASQSCVKHVLLTGMSLRDVDFILDICKRRPEICTMTVGVHPYHASEPWDEAPNYLGVLKGRIRELVALGPTSPLKAFGELGLDFDRTEKASKEVQIWAFQAQLDMIVEEKWDLPLFLHCRNSASEFIEIITPYISKLPRRGLVHSFVGTTDEMQQLVSLGLDISVNGFSFQDPASIEMVKALPLDKLQIETDSPWGFINPNGELAKKFPAPSEVVVHPSKKRDKFEAGKMIKERNESCLIAQVAAIVAGLKGVEIDEVVTAAYENSARMFRLNNNDS</sequence>
<accession>A0A2S6CDF0</accession>
<dbReference type="STRING" id="357750.A0A2S6CDF0"/>
<evidence type="ECO:0008006" key="8">
    <source>
        <dbReference type="Google" id="ProtNLM"/>
    </source>
</evidence>
<proteinExistence type="inferred from homology"/>
<dbReference type="AlphaFoldDB" id="A0A2S6CDF0"/>
<dbReference type="OrthoDB" id="6079689at2759"/>
<keyword evidence="3 5" id="KW-0479">Metal-binding</keyword>
<dbReference type="PIRSF" id="PIRSF005902">
    <property type="entry name" value="DNase_TatD"/>
    <property type="match status" value="1"/>
</dbReference>
<evidence type="ECO:0000256" key="5">
    <source>
        <dbReference type="PIRSR" id="PIRSR005902-1"/>
    </source>
</evidence>
<evidence type="ECO:0000256" key="1">
    <source>
        <dbReference type="ARBA" id="ARBA00009275"/>
    </source>
</evidence>
<dbReference type="Pfam" id="PF01026">
    <property type="entry name" value="TatD_DNase"/>
    <property type="match status" value="1"/>
</dbReference>
<dbReference type="Gene3D" id="3.20.20.140">
    <property type="entry name" value="Metal-dependent hydrolases"/>
    <property type="match status" value="1"/>
</dbReference>
<comment type="caution">
    <text evidence="6">The sequence shown here is derived from an EMBL/GenBank/DDBJ whole genome shotgun (WGS) entry which is preliminary data.</text>
</comment>
<dbReference type="PANTHER" id="PTHR10060:SF15">
    <property type="entry name" value="DEOXYRIBONUCLEASE TATDN1"/>
    <property type="match status" value="1"/>
</dbReference>
<comment type="similarity">
    <text evidence="1">Belongs to the metallo-dependent hydrolases superfamily. TatD-type hydrolase family.</text>
</comment>
<keyword evidence="7" id="KW-1185">Reference proteome</keyword>
<organism evidence="6 7">
    <name type="scientific">Cercospora berteroae</name>
    <dbReference type="NCBI Taxonomy" id="357750"/>
    <lineage>
        <taxon>Eukaryota</taxon>
        <taxon>Fungi</taxon>
        <taxon>Dikarya</taxon>
        <taxon>Ascomycota</taxon>
        <taxon>Pezizomycotina</taxon>
        <taxon>Dothideomycetes</taxon>
        <taxon>Dothideomycetidae</taxon>
        <taxon>Mycosphaerellales</taxon>
        <taxon>Mycosphaerellaceae</taxon>
        <taxon>Cercospora</taxon>
    </lineage>
</organism>
<name>A0A2S6CDF0_9PEZI</name>
<dbReference type="CDD" id="cd01310">
    <property type="entry name" value="TatD_DNAse"/>
    <property type="match status" value="1"/>
</dbReference>
<dbReference type="PANTHER" id="PTHR10060">
    <property type="entry name" value="TATD FAMILY DEOXYRIBONUCLEASE"/>
    <property type="match status" value="1"/>
</dbReference>
<reference evidence="7" key="1">
    <citation type="journal article" date="2017" name="bioRxiv">
        <title>Conservation of a gene cluster reveals novel cercosporin biosynthetic mechanisms and extends production to the genus Colletotrichum.</title>
        <authorList>
            <person name="de Jonge R."/>
            <person name="Ebert M.K."/>
            <person name="Huitt-Roehl C.R."/>
            <person name="Pal P."/>
            <person name="Suttle J.C."/>
            <person name="Spanner R.E."/>
            <person name="Neubauer J.D."/>
            <person name="Jurick W.M.II."/>
            <person name="Stott K.A."/>
            <person name="Secor G.A."/>
            <person name="Thomma B.P.H.J."/>
            <person name="Van de Peer Y."/>
            <person name="Townsend C.A."/>
            <person name="Bolton M.D."/>
        </authorList>
    </citation>
    <scope>NUCLEOTIDE SEQUENCE [LARGE SCALE GENOMIC DNA]</scope>
    <source>
        <strain evidence="7">CBS538.71</strain>
    </source>
</reference>
<dbReference type="GO" id="GO:0005829">
    <property type="term" value="C:cytosol"/>
    <property type="evidence" value="ECO:0007669"/>
    <property type="project" value="TreeGrafter"/>
</dbReference>
<protein>
    <recommendedName>
        <fullName evidence="8">TatD related DNase</fullName>
    </recommendedName>
</protein>
<keyword evidence="4" id="KW-0378">Hydrolase</keyword>